<dbReference type="EMBL" id="AFNV02000003">
    <property type="protein sequence ID" value="ERJ20554.1"/>
    <property type="molecule type" value="Genomic_DNA"/>
</dbReference>
<evidence type="ECO:0000256" key="3">
    <source>
        <dbReference type="SAM" id="SignalP"/>
    </source>
</evidence>
<dbReference type="Proteomes" id="UP000006242">
    <property type="component" value="Unassembled WGS sequence"/>
</dbReference>
<keyword evidence="6" id="KW-1185">Reference proteome</keyword>
<evidence type="ECO:0000313" key="6">
    <source>
        <dbReference type="Proteomes" id="UP000006242"/>
    </source>
</evidence>
<comment type="caution">
    <text evidence="5">The sequence shown here is derived from an EMBL/GenBank/DDBJ whole genome shotgun (WGS) entry which is preliminary data.</text>
</comment>
<evidence type="ECO:0000256" key="2">
    <source>
        <dbReference type="SAM" id="MobiDB-lite"/>
    </source>
</evidence>
<keyword evidence="1" id="KW-0175">Coiled coil</keyword>
<sequence>MNNANIRFATVFTGLVLGLSVLAGCSETPQEKYDNAVEQLKEARESRNDAQEALNDKKEELQELQANLNESEAELKKARDKVAAASEAVNKTVNDQVLFRTIQRDVLNEKSFDKSAISVGVKDRVVTLTGVVPDEETRELALEKARSQAGVKDVVDELEIQDGEGKPKAPSADKASTPEQKQPQPAEQDKPAQPTGDQQPQNQEKQPQDAPKAQPQPAPQPDSQQQPPKPPQQQPQPNAQGDTPKPPMVPKDNEGSASAAEPSAHGAAA</sequence>
<protein>
    <submittedName>
        <fullName evidence="5">Hyperosmotically inducible periplasmic protein</fullName>
    </submittedName>
</protein>
<name>U2FXL1_9GAMM</name>
<dbReference type="InterPro" id="IPR007055">
    <property type="entry name" value="BON_dom"/>
</dbReference>
<feature type="compositionally biased region" description="Low complexity" evidence="2">
    <location>
        <begin position="255"/>
        <end position="269"/>
    </location>
</feature>
<dbReference type="Gene3D" id="3.40.1520.20">
    <property type="match status" value="1"/>
</dbReference>
<dbReference type="STRING" id="1033802.SSPSH_000664"/>
<dbReference type="Pfam" id="PF04972">
    <property type="entry name" value="BON"/>
    <property type="match status" value="1"/>
</dbReference>
<feature type="domain" description="BON" evidence="4">
    <location>
        <begin position="94"/>
        <end position="162"/>
    </location>
</feature>
<dbReference type="AlphaFoldDB" id="U2FXL1"/>
<feature type="signal peptide" evidence="3">
    <location>
        <begin position="1"/>
        <end position="23"/>
    </location>
</feature>
<feature type="region of interest" description="Disordered" evidence="2">
    <location>
        <begin position="160"/>
        <end position="269"/>
    </location>
</feature>
<evidence type="ECO:0000259" key="4">
    <source>
        <dbReference type="PROSITE" id="PS50914"/>
    </source>
</evidence>
<gene>
    <name evidence="5" type="primary">osmY</name>
    <name evidence="5" type="ORF">SSPSH_000664</name>
</gene>
<reference evidence="5 6" key="2">
    <citation type="journal article" date="2013" name="PLoS ONE">
        <title>INDIGO - INtegrated Data Warehouse of MIcrobial GenOmes with Examples from the Red Sea Extremophiles.</title>
        <authorList>
            <person name="Alam I."/>
            <person name="Antunes A."/>
            <person name="Kamau A.A."/>
            <person name="Ba Alawi W."/>
            <person name="Kalkatawi M."/>
            <person name="Stingl U."/>
            <person name="Bajic V.B."/>
        </authorList>
    </citation>
    <scope>NUCLEOTIDE SEQUENCE [LARGE SCALE GENOMIC DNA]</scope>
    <source>
        <strain evidence="5 6">E1L3A</strain>
    </source>
</reference>
<accession>U2FXL1</accession>
<evidence type="ECO:0000313" key="5">
    <source>
        <dbReference type="EMBL" id="ERJ20554.1"/>
    </source>
</evidence>
<dbReference type="RefSeq" id="WP_006914045.1">
    <property type="nucleotide sequence ID" value="NZ_AFNV02000003.1"/>
</dbReference>
<dbReference type="PROSITE" id="PS51257">
    <property type="entry name" value="PROKAR_LIPOPROTEIN"/>
    <property type="match status" value="1"/>
</dbReference>
<evidence type="ECO:0000256" key="1">
    <source>
        <dbReference type="SAM" id="Coils"/>
    </source>
</evidence>
<keyword evidence="3" id="KW-0732">Signal</keyword>
<proteinExistence type="predicted"/>
<feature type="chain" id="PRO_5004628087" evidence="3">
    <location>
        <begin position="24"/>
        <end position="269"/>
    </location>
</feature>
<dbReference type="PROSITE" id="PS50914">
    <property type="entry name" value="BON"/>
    <property type="match status" value="1"/>
</dbReference>
<organism evidence="5 6">
    <name type="scientific">Salinisphaera shabanensis E1L3A</name>
    <dbReference type="NCBI Taxonomy" id="1033802"/>
    <lineage>
        <taxon>Bacteria</taxon>
        <taxon>Pseudomonadati</taxon>
        <taxon>Pseudomonadota</taxon>
        <taxon>Gammaproteobacteria</taxon>
        <taxon>Salinisphaerales</taxon>
        <taxon>Salinisphaeraceae</taxon>
        <taxon>Salinisphaera</taxon>
    </lineage>
</organism>
<dbReference type="OrthoDB" id="7066526at2"/>
<feature type="coiled-coil region" evidence="1">
    <location>
        <begin position="33"/>
        <end position="95"/>
    </location>
</feature>
<reference evidence="5 6" key="1">
    <citation type="journal article" date="2011" name="J. Bacteriol.">
        <title>Genome sequence of Salinisphaera shabanensis, a gammaproteobacterium from the harsh, variable environment of the brine-seawater interface of the Shaban Deep in the Red Sea.</title>
        <authorList>
            <person name="Antunes A."/>
            <person name="Alam I."/>
            <person name="Bajic V.B."/>
            <person name="Stingl U."/>
        </authorList>
    </citation>
    <scope>NUCLEOTIDE SEQUENCE [LARGE SCALE GENOMIC DNA]</scope>
    <source>
        <strain evidence="5 6">E1L3A</strain>
    </source>
</reference>
<feature type="compositionally biased region" description="Low complexity" evidence="2">
    <location>
        <begin position="198"/>
        <end position="213"/>
    </location>
</feature>